<dbReference type="Gene3D" id="3.30.420.40">
    <property type="match status" value="2"/>
</dbReference>
<gene>
    <name evidence="2" type="ORF">EV356DRAFT_502751</name>
</gene>
<feature type="domain" description="Gcp-like" evidence="1">
    <location>
        <begin position="142"/>
        <end position="439"/>
    </location>
</feature>
<proteinExistence type="inferred from homology"/>
<dbReference type="AlphaFoldDB" id="A0A6A6H9D2"/>
<dbReference type="OrthoDB" id="10259622at2759"/>
<dbReference type="SUPFAM" id="SSF53067">
    <property type="entry name" value="Actin-like ATPase domain"/>
    <property type="match status" value="2"/>
</dbReference>
<evidence type="ECO:0000259" key="1">
    <source>
        <dbReference type="Pfam" id="PF00814"/>
    </source>
</evidence>
<dbReference type="InterPro" id="IPR022450">
    <property type="entry name" value="TsaD"/>
</dbReference>
<dbReference type="InterPro" id="IPR000905">
    <property type="entry name" value="Gcp-like_dom"/>
</dbReference>
<protein>
    <recommendedName>
        <fullName evidence="1">Gcp-like domain-containing protein</fullName>
    </recommendedName>
</protein>
<dbReference type="GO" id="GO:0005739">
    <property type="term" value="C:mitochondrion"/>
    <property type="evidence" value="ECO:0007669"/>
    <property type="project" value="TreeGrafter"/>
</dbReference>
<dbReference type="PANTHER" id="PTHR11735:SF6">
    <property type="entry name" value="TRNA N6-ADENOSINE THREONYLCARBAMOYLTRANSFERASE, MITOCHONDRIAL"/>
    <property type="match status" value="1"/>
</dbReference>
<dbReference type="InterPro" id="IPR017860">
    <property type="entry name" value="Peptidase_M22_CS"/>
</dbReference>
<dbReference type="InterPro" id="IPR043129">
    <property type="entry name" value="ATPase_NBD"/>
</dbReference>
<dbReference type="Proteomes" id="UP000800092">
    <property type="component" value="Unassembled WGS sequence"/>
</dbReference>
<feature type="non-terminal residue" evidence="2">
    <location>
        <position position="1"/>
    </location>
</feature>
<dbReference type="EMBL" id="ML991801">
    <property type="protein sequence ID" value="KAF2234113.1"/>
    <property type="molecule type" value="Genomic_DNA"/>
</dbReference>
<sequence length="488" mass="54080">MLRVVRPWLPCKRLSRISIRPVCVSNSCWFTTLAIESSCDDTSVAILERVTPREPTSNSRNGAYICFHEKITANSKAYDGIHPIIALESHQVNLARLVDRALQYLPRSDEQINGLKLNQQENIGDNVRHSGDGYASEVRIPDLVSVTRGPGMRSNLSVGLDFAKGLGVAWQRPLVGVHHMQAHALTPRLVCALHEKRRDVTPSFPFLSLLVSGGHTLLLHSSSLVSHTTLATTTDIAIGDALDKIARVVLHQTVITRSTSTMFGPLLERFAFPNGSADYDGYETPNTRAQELTRRVTEWGWGFQPPLAVTQSGTRNKSMEYSFSGLCSAAERFVERGGSGERRQHNISEDERRDLAREAMRVAFEHLATRVVLGLNNMKEIDQDMAEKITTLVISGGVAANGFLKKVLRSYLDARGYGRVDLVFPPVELCTDNAAMVAWAGMEMFEAGYETDLGCRPLRKWSMDPHAEDGGILGVGGWRERRQESRVG</sequence>
<evidence type="ECO:0000313" key="3">
    <source>
        <dbReference type="Proteomes" id="UP000800092"/>
    </source>
</evidence>
<keyword evidence="3" id="KW-1185">Reference proteome</keyword>
<dbReference type="HAMAP" id="MF_01445">
    <property type="entry name" value="TsaD"/>
    <property type="match status" value="1"/>
</dbReference>
<accession>A0A6A6H9D2</accession>
<name>A0A6A6H9D2_VIRVR</name>
<organism evidence="2 3">
    <name type="scientific">Viridothelium virens</name>
    <name type="common">Speckled blister lichen</name>
    <name type="synonym">Trypethelium virens</name>
    <dbReference type="NCBI Taxonomy" id="1048519"/>
    <lineage>
        <taxon>Eukaryota</taxon>
        <taxon>Fungi</taxon>
        <taxon>Dikarya</taxon>
        <taxon>Ascomycota</taxon>
        <taxon>Pezizomycotina</taxon>
        <taxon>Dothideomycetes</taxon>
        <taxon>Dothideomycetes incertae sedis</taxon>
        <taxon>Trypetheliales</taxon>
        <taxon>Trypetheliaceae</taxon>
        <taxon>Viridothelium</taxon>
    </lineage>
</organism>
<reference evidence="2" key="1">
    <citation type="journal article" date="2020" name="Stud. Mycol.">
        <title>101 Dothideomycetes genomes: a test case for predicting lifestyles and emergence of pathogens.</title>
        <authorList>
            <person name="Haridas S."/>
            <person name="Albert R."/>
            <person name="Binder M."/>
            <person name="Bloem J."/>
            <person name="Labutti K."/>
            <person name="Salamov A."/>
            <person name="Andreopoulos B."/>
            <person name="Baker S."/>
            <person name="Barry K."/>
            <person name="Bills G."/>
            <person name="Bluhm B."/>
            <person name="Cannon C."/>
            <person name="Castanera R."/>
            <person name="Culley D."/>
            <person name="Daum C."/>
            <person name="Ezra D."/>
            <person name="Gonzalez J."/>
            <person name="Henrissat B."/>
            <person name="Kuo A."/>
            <person name="Liang C."/>
            <person name="Lipzen A."/>
            <person name="Lutzoni F."/>
            <person name="Magnuson J."/>
            <person name="Mondo S."/>
            <person name="Nolan M."/>
            <person name="Ohm R."/>
            <person name="Pangilinan J."/>
            <person name="Park H.-J."/>
            <person name="Ramirez L."/>
            <person name="Alfaro M."/>
            <person name="Sun H."/>
            <person name="Tritt A."/>
            <person name="Yoshinaga Y."/>
            <person name="Zwiers L.-H."/>
            <person name="Turgeon B."/>
            <person name="Goodwin S."/>
            <person name="Spatafora J."/>
            <person name="Crous P."/>
            <person name="Grigoriev I."/>
        </authorList>
    </citation>
    <scope>NUCLEOTIDE SEQUENCE</scope>
    <source>
        <strain evidence="2">Tuck. ex Michener</strain>
    </source>
</reference>
<dbReference type="Pfam" id="PF00814">
    <property type="entry name" value="TsaD"/>
    <property type="match status" value="1"/>
</dbReference>
<dbReference type="PROSITE" id="PS01016">
    <property type="entry name" value="GLYCOPROTEASE"/>
    <property type="match status" value="1"/>
</dbReference>
<evidence type="ECO:0000313" key="2">
    <source>
        <dbReference type="EMBL" id="KAF2234113.1"/>
    </source>
</evidence>
<dbReference type="GO" id="GO:0072670">
    <property type="term" value="P:mitochondrial tRNA threonylcarbamoyladenosine modification"/>
    <property type="evidence" value="ECO:0007669"/>
    <property type="project" value="TreeGrafter"/>
</dbReference>
<dbReference type="PANTHER" id="PTHR11735">
    <property type="entry name" value="TRNA N6-ADENOSINE THREONYLCARBAMOYLTRANSFERASE"/>
    <property type="match status" value="1"/>
</dbReference>